<evidence type="ECO:0000259" key="9">
    <source>
        <dbReference type="Pfam" id="PF14416"/>
    </source>
</evidence>
<dbReference type="GeneID" id="125315991"/>
<keyword evidence="4" id="KW-0735">Signal-anchor</keyword>
<evidence type="ECO:0000256" key="5">
    <source>
        <dbReference type="ARBA" id="ARBA00022989"/>
    </source>
</evidence>
<evidence type="ECO:0000256" key="1">
    <source>
        <dbReference type="ARBA" id="ARBA00004167"/>
    </source>
</evidence>
<comment type="similarity">
    <text evidence="2">Belongs to the PC-esterase family. TBL subfamily.</text>
</comment>
<keyword evidence="3 7" id="KW-0812">Transmembrane</keyword>
<reference evidence="11" key="1">
    <citation type="submission" date="2025-08" db="UniProtKB">
        <authorList>
            <consortium name="RefSeq"/>
        </authorList>
    </citation>
    <scope>IDENTIFICATION</scope>
    <source>
        <tissue evidence="11">Leaf</tissue>
    </source>
</reference>
<accession>A0ABM3HPS0</accession>
<feature type="transmembrane region" description="Helical" evidence="7">
    <location>
        <begin position="21"/>
        <end position="38"/>
    </location>
</feature>
<dbReference type="Proteomes" id="UP000827889">
    <property type="component" value="Chromosome 7"/>
</dbReference>
<keyword evidence="6 7" id="KW-0472">Membrane</keyword>
<keyword evidence="5 7" id="KW-1133">Transmembrane helix</keyword>
<sequence>MAGKAQTAGGTGQETSSSFHILVALFIAAGVIAVVYLTCNEEQQILEEADTSREARWSTGAKTERQECDLFSGRWVYDNVSYPLYEEKRCTYMSDEQTCEQFGRKDLMYQHWRWQPHGCNIPRFNATRLLERLRNKRMVYVGDSLNRGQWYSMVCLVESSIPRHLKSVSHFLNHSLFVFKSYEYNATIEFYWEPMLVESNKDNAYNHSAANRTVRVHAIENHARHWSDADILVFDSYIWWANLKMKVLWGSFGSADGIYKTVKASRAFEMALNTWSDWLEIHISRSKTRLFFVSSSPTHERAAEWGGADGENCYGETEPITREDYSGRSLAPELMRLVKNAIDKLKTRGLTVQFLNITQLSEYRKEAHPTIYKRQWRALTKDQIANPKSYADCAHWCLPGVPDVWNELLYVYLLRN</sequence>
<dbReference type="InterPro" id="IPR026057">
    <property type="entry name" value="TBL_C"/>
</dbReference>
<dbReference type="Pfam" id="PF13839">
    <property type="entry name" value="PC-Esterase"/>
    <property type="match status" value="1"/>
</dbReference>
<comment type="subcellular location">
    <subcellularLocation>
        <location evidence="1">Membrane</location>
        <topology evidence="1">Single-pass membrane protein</topology>
    </subcellularLocation>
</comment>
<dbReference type="PANTHER" id="PTHR32285">
    <property type="entry name" value="PROTEIN TRICHOME BIREFRINGENCE-LIKE 9-RELATED"/>
    <property type="match status" value="1"/>
</dbReference>
<keyword evidence="10" id="KW-1185">Reference proteome</keyword>
<gene>
    <name evidence="11" type="primary">LOC125315991</name>
</gene>
<dbReference type="RefSeq" id="XP_048138586.1">
    <property type="nucleotide sequence ID" value="XM_048282629.1"/>
</dbReference>
<organism evidence="10 11">
    <name type="scientific">Rhodamnia argentea</name>
    <dbReference type="NCBI Taxonomy" id="178133"/>
    <lineage>
        <taxon>Eukaryota</taxon>
        <taxon>Viridiplantae</taxon>
        <taxon>Streptophyta</taxon>
        <taxon>Embryophyta</taxon>
        <taxon>Tracheophyta</taxon>
        <taxon>Spermatophyta</taxon>
        <taxon>Magnoliopsida</taxon>
        <taxon>eudicotyledons</taxon>
        <taxon>Gunneridae</taxon>
        <taxon>Pentapetalae</taxon>
        <taxon>rosids</taxon>
        <taxon>malvids</taxon>
        <taxon>Myrtales</taxon>
        <taxon>Myrtaceae</taxon>
        <taxon>Myrtoideae</taxon>
        <taxon>Myrteae</taxon>
        <taxon>Australasian group</taxon>
        <taxon>Rhodamnia</taxon>
    </lineage>
</organism>
<evidence type="ECO:0000256" key="7">
    <source>
        <dbReference type="SAM" id="Phobius"/>
    </source>
</evidence>
<dbReference type="InterPro" id="IPR025846">
    <property type="entry name" value="TBL_N"/>
</dbReference>
<evidence type="ECO:0000256" key="6">
    <source>
        <dbReference type="ARBA" id="ARBA00023136"/>
    </source>
</evidence>
<feature type="domain" description="Trichome birefringence-like N-terminal" evidence="9">
    <location>
        <begin position="66"/>
        <end position="120"/>
    </location>
</feature>
<evidence type="ECO:0000256" key="3">
    <source>
        <dbReference type="ARBA" id="ARBA00022692"/>
    </source>
</evidence>
<proteinExistence type="inferred from homology"/>
<dbReference type="InterPro" id="IPR029962">
    <property type="entry name" value="TBL"/>
</dbReference>
<evidence type="ECO:0000256" key="4">
    <source>
        <dbReference type="ARBA" id="ARBA00022968"/>
    </source>
</evidence>
<dbReference type="PANTHER" id="PTHR32285:SF11">
    <property type="entry name" value="PROTEIN TRICHOME BIREFRINGENCE-LIKE 34"/>
    <property type="match status" value="1"/>
</dbReference>
<evidence type="ECO:0000259" key="8">
    <source>
        <dbReference type="Pfam" id="PF13839"/>
    </source>
</evidence>
<evidence type="ECO:0000256" key="2">
    <source>
        <dbReference type="ARBA" id="ARBA00007727"/>
    </source>
</evidence>
<name>A0ABM3HPS0_9MYRT</name>
<evidence type="ECO:0000313" key="10">
    <source>
        <dbReference type="Proteomes" id="UP000827889"/>
    </source>
</evidence>
<protein>
    <submittedName>
        <fullName evidence="11">Protein trichome birefringence-like 34</fullName>
    </submittedName>
</protein>
<evidence type="ECO:0000313" key="11">
    <source>
        <dbReference type="RefSeq" id="XP_048138586.1"/>
    </source>
</evidence>
<dbReference type="Pfam" id="PF14416">
    <property type="entry name" value="PMR5N"/>
    <property type="match status" value="1"/>
</dbReference>
<feature type="domain" description="Trichome birefringence-like C-terminal" evidence="8">
    <location>
        <begin position="121"/>
        <end position="410"/>
    </location>
</feature>